<comment type="caution">
    <text evidence="2">The sequence shown here is derived from an EMBL/GenBank/DDBJ whole genome shotgun (WGS) entry which is preliminary data.</text>
</comment>
<organism evidence="2 3">
    <name type="scientific">Entomortierella parvispora</name>
    <dbReference type="NCBI Taxonomy" id="205924"/>
    <lineage>
        <taxon>Eukaryota</taxon>
        <taxon>Fungi</taxon>
        <taxon>Fungi incertae sedis</taxon>
        <taxon>Mucoromycota</taxon>
        <taxon>Mortierellomycotina</taxon>
        <taxon>Mortierellomycetes</taxon>
        <taxon>Mortierellales</taxon>
        <taxon>Mortierellaceae</taxon>
        <taxon>Entomortierella</taxon>
    </lineage>
</organism>
<dbReference type="SUPFAM" id="SSF48208">
    <property type="entry name" value="Six-hairpin glycosidases"/>
    <property type="match status" value="1"/>
</dbReference>
<dbReference type="Gene3D" id="1.50.10.10">
    <property type="match status" value="1"/>
</dbReference>
<evidence type="ECO:0000313" key="3">
    <source>
        <dbReference type="Proteomes" id="UP000827284"/>
    </source>
</evidence>
<evidence type="ECO:0000313" key="2">
    <source>
        <dbReference type="EMBL" id="GJJ79006.1"/>
    </source>
</evidence>
<accession>A0A9P3HLS0</accession>
<evidence type="ECO:0000259" key="1">
    <source>
        <dbReference type="Pfam" id="PF22422"/>
    </source>
</evidence>
<dbReference type="Pfam" id="PF22422">
    <property type="entry name" value="MGH1-like_GH"/>
    <property type="match status" value="2"/>
</dbReference>
<proteinExistence type="predicted"/>
<dbReference type="AlphaFoldDB" id="A0A9P3HLS0"/>
<dbReference type="PANTHER" id="PTHR10412">
    <property type="entry name" value="MANNOSYL-OLIGOSACCHARIDE GLUCOSIDASE"/>
    <property type="match status" value="1"/>
</dbReference>
<sequence>MPANGDTSPLIPPDSSAEIRRLNDSTVHKKHWMRWGPYLSERQWATVREDYSADGDAWRSFPHEQARSRTYRWGEDGLAGISDNHQRLCFSVALWNGQDKILKERLYGLTNHEGNHGEDVKELYYYIDNTPTHSYMKYLYKYPQAAYPYEQLVADGSKRSRTEPEYEILETGVFNENRYFDVFVEYAKHGEDVDDVLIKITAHNRGPQDAPLQIIPQFWFRNNWSWFPEGEVPIPSIKKTGDLVMEAQHESLGPRWIHFGKNSGTNQGVPELIFTNNESNLEKLYNDKNHAQYVKDGFHEYVIRGNNEAINKKDFQGTKAAGLYKFDRVPAGGSVEVRIRFNKNQNSSASEQALTSDFEDIFQKRIQDMEEFYGKMMIPNLPDDLRGVQRQALAGMLWSKQWYHFDQRAWRKGDPQGMPPPPERYNLRNKEWKHMFIDDILSMPDKWEYPFFAAWDMAFHTIPLSIVDPTFAKKQLDLLTREWYMHPSGQIPAYEWNFSDVNPPVHAWATLQVFKTESRIYGRQDKLFLERVFQKLLLNFTWWVNRKDTEGNNVFEGGFLGLDNIGLFNRSEPLPNGATLRQADGTSWMAFFSLCMLHIALELAKTNMAYEDIASKFLEHFFLISDAMTYHSGGQEKSLWDTTDNFFYDSISWPGGGTQRLKTRSLVGLIPLFSSLSLDPEYLDLFPGFTKRLDWLLEYREKHRPARVFKKEDIKENGSYLLALVDQTMLRAVLSRLLDEGEFLSPFGIRSLSKFHKDHPLSMWMNGQEFRVDYLPAESDSGMFGGNSNWRGPIWLPTNYLLVTSLKRFHYFYGDDFKVECPTGSGQLKNLLEIAWEIEVRLVKLVQRNEHGQRAANGGDERSDKDPFFKDWVLFYEYFDAETGKGLGASHQTGWTGLLAMIVHQVGDKCYGGKSSERKPLKTAAAAGVSSKRANGRHH</sequence>
<dbReference type="InterPro" id="IPR054491">
    <property type="entry name" value="MGH1-like_GH"/>
</dbReference>
<feature type="domain" description="Mannosylglycerate hydrolase MGH1-like glycoside hydrolase" evidence="1">
    <location>
        <begin position="449"/>
        <end position="554"/>
    </location>
</feature>
<dbReference type="Proteomes" id="UP000827284">
    <property type="component" value="Unassembled WGS sequence"/>
</dbReference>
<protein>
    <recommendedName>
        <fullName evidence="1">Mannosylglycerate hydrolase MGH1-like glycoside hydrolase domain-containing protein</fullName>
    </recommendedName>
</protein>
<dbReference type="GO" id="GO:0009311">
    <property type="term" value="P:oligosaccharide metabolic process"/>
    <property type="evidence" value="ECO:0007669"/>
    <property type="project" value="InterPro"/>
</dbReference>
<keyword evidence="3" id="KW-1185">Reference proteome</keyword>
<dbReference type="InterPro" id="IPR012341">
    <property type="entry name" value="6hp_glycosidase-like_sf"/>
</dbReference>
<feature type="domain" description="Mannosylglycerate hydrolase MGH1-like glycoside hydrolase" evidence="1">
    <location>
        <begin position="721"/>
        <end position="893"/>
    </location>
</feature>
<reference evidence="2" key="2">
    <citation type="journal article" date="2022" name="Microbiol. Resour. Announc.">
        <title>Whole-Genome Sequence of Entomortierella parvispora E1425, a Mucoromycotan Fungus Associated with Burkholderiaceae-Related Endosymbiotic Bacteria.</title>
        <authorList>
            <person name="Herlambang A."/>
            <person name="Guo Y."/>
            <person name="Takashima Y."/>
            <person name="Narisawa K."/>
            <person name="Ohta H."/>
            <person name="Nishizawa T."/>
        </authorList>
    </citation>
    <scope>NUCLEOTIDE SEQUENCE</scope>
    <source>
        <strain evidence="2">E1425</strain>
    </source>
</reference>
<dbReference type="InterPro" id="IPR008928">
    <property type="entry name" value="6-hairpin_glycosidase_sf"/>
</dbReference>
<gene>
    <name evidence="2" type="ORF">EMPS_11365</name>
</gene>
<dbReference type="InterPro" id="IPR004888">
    <property type="entry name" value="Glycoside_hydrolase_63"/>
</dbReference>
<dbReference type="EMBL" id="BQFW01000015">
    <property type="protein sequence ID" value="GJJ79006.1"/>
    <property type="molecule type" value="Genomic_DNA"/>
</dbReference>
<name>A0A9P3HLS0_9FUNG</name>
<dbReference type="PANTHER" id="PTHR10412:SF10">
    <property type="entry name" value="GLYCOSYL HYDROLASE FAMILY 63 C-TERMINAL DOMAIN-CONTAINING PROTEIN"/>
    <property type="match status" value="1"/>
</dbReference>
<reference evidence="2" key="1">
    <citation type="submission" date="2021-11" db="EMBL/GenBank/DDBJ databases">
        <authorList>
            <person name="Herlambang A."/>
            <person name="Guo Y."/>
            <person name="Takashima Y."/>
            <person name="Nishizawa T."/>
        </authorList>
    </citation>
    <scope>NUCLEOTIDE SEQUENCE</scope>
    <source>
        <strain evidence="2">E1425</strain>
    </source>
</reference>
<dbReference type="OrthoDB" id="14419at2759"/>
<dbReference type="GO" id="GO:0004573">
    <property type="term" value="F:Glc3Man9GlcNAc2 oligosaccharide glucosidase activity"/>
    <property type="evidence" value="ECO:0007669"/>
    <property type="project" value="InterPro"/>
</dbReference>